<dbReference type="EMBL" id="RBNJ01018128">
    <property type="protein sequence ID" value="RUS23896.1"/>
    <property type="molecule type" value="Genomic_DNA"/>
</dbReference>
<proteinExistence type="predicted"/>
<evidence type="ECO:0000313" key="1">
    <source>
        <dbReference type="EMBL" id="RUS23896.1"/>
    </source>
</evidence>
<keyword evidence="2" id="KW-1185">Reference proteome</keyword>
<accession>A0A433Q293</accession>
<name>A0A433Q293_9FUNG</name>
<evidence type="ECO:0000313" key="2">
    <source>
        <dbReference type="Proteomes" id="UP000274822"/>
    </source>
</evidence>
<gene>
    <name evidence="1" type="ORF">BC938DRAFT_474445</name>
</gene>
<organism evidence="1 2">
    <name type="scientific">Jimgerdemannia flammicorona</name>
    <dbReference type="NCBI Taxonomy" id="994334"/>
    <lineage>
        <taxon>Eukaryota</taxon>
        <taxon>Fungi</taxon>
        <taxon>Fungi incertae sedis</taxon>
        <taxon>Mucoromycota</taxon>
        <taxon>Mucoromycotina</taxon>
        <taxon>Endogonomycetes</taxon>
        <taxon>Endogonales</taxon>
        <taxon>Endogonaceae</taxon>
        <taxon>Jimgerdemannia</taxon>
    </lineage>
</organism>
<dbReference type="Proteomes" id="UP000274822">
    <property type="component" value="Unassembled WGS sequence"/>
</dbReference>
<dbReference type="AlphaFoldDB" id="A0A433Q293"/>
<reference evidence="1 2" key="1">
    <citation type="journal article" date="2018" name="New Phytol.">
        <title>Phylogenomics of Endogonaceae and evolution of mycorrhizas within Mucoromycota.</title>
        <authorList>
            <person name="Chang Y."/>
            <person name="Desiro A."/>
            <person name="Na H."/>
            <person name="Sandor L."/>
            <person name="Lipzen A."/>
            <person name="Clum A."/>
            <person name="Barry K."/>
            <person name="Grigoriev I.V."/>
            <person name="Martin F.M."/>
            <person name="Stajich J.E."/>
            <person name="Smith M.E."/>
            <person name="Bonito G."/>
            <person name="Spatafora J.W."/>
        </authorList>
    </citation>
    <scope>NUCLEOTIDE SEQUENCE [LARGE SCALE GENOMIC DNA]</scope>
    <source>
        <strain evidence="1 2">AD002</strain>
    </source>
</reference>
<sequence length="67" mass="7803">MTSFTLPKREKIHAGMENIRNFCAIRGFRDTSNSDPENNLMLNIYAIKTVLPILCNQTIYKQRWDGI</sequence>
<protein>
    <submittedName>
        <fullName evidence="1">Uncharacterized protein</fullName>
    </submittedName>
</protein>
<comment type="caution">
    <text evidence="1">The sequence shown here is derived from an EMBL/GenBank/DDBJ whole genome shotgun (WGS) entry which is preliminary data.</text>
</comment>